<evidence type="ECO:0000256" key="1">
    <source>
        <dbReference type="SAM" id="MobiDB-lite"/>
    </source>
</evidence>
<dbReference type="AlphaFoldDB" id="A0A1I7ZB03"/>
<feature type="compositionally biased region" description="Polar residues" evidence="1">
    <location>
        <begin position="1"/>
        <end position="13"/>
    </location>
</feature>
<organism evidence="2 3">
    <name type="scientific">Steinernema glaseri</name>
    <dbReference type="NCBI Taxonomy" id="37863"/>
    <lineage>
        <taxon>Eukaryota</taxon>
        <taxon>Metazoa</taxon>
        <taxon>Ecdysozoa</taxon>
        <taxon>Nematoda</taxon>
        <taxon>Chromadorea</taxon>
        <taxon>Rhabditida</taxon>
        <taxon>Tylenchina</taxon>
        <taxon>Panagrolaimomorpha</taxon>
        <taxon>Strongyloidoidea</taxon>
        <taxon>Steinernematidae</taxon>
        <taxon>Steinernema</taxon>
    </lineage>
</organism>
<feature type="compositionally biased region" description="Basic and acidic residues" evidence="1">
    <location>
        <begin position="14"/>
        <end position="32"/>
    </location>
</feature>
<proteinExistence type="predicted"/>
<feature type="region of interest" description="Disordered" evidence="1">
    <location>
        <begin position="1"/>
        <end position="32"/>
    </location>
</feature>
<dbReference type="WBParaSite" id="L893_g24698.t1">
    <property type="protein sequence ID" value="L893_g24698.t1"/>
    <property type="gene ID" value="L893_g24698"/>
</dbReference>
<name>A0A1I7ZB03_9BILA</name>
<evidence type="ECO:0000313" key="3">
    <source>
        <dbReference type="WBParaSite" id="L893_g24698.t1"/>
    </source>
</evidence>
<keyword evidence="2" id="KW-1185">Reference proteome</keyword>
<dbReference type="Proteomes" id="UP000095287">
    <property type="component" value="Unplaced"/>
</dbReference>
<reference evidence="3" key="1">
    <citation type="submission" date="2016-11" db="UniProtKB">
        <authorList>
            <consortium name="WormBaseParasite"/>
        </authorList>
    </citation>
    <scope>IDENTIFICATION</scope>
</reference>
<protein>
    <submittedName>
        <fullName evidence="3">Uncharacterized protein</fullName>
    </submittedName>
</protein>
<evidence type="ECO:0000313" key="2">
    <source>
        <dbReference type="Proteomes" id="UP000095287"/>
    </source>
</evidence>
<sequence>MLIQANIQTSSSGDRGRRPLEERSGDGDSERNQEIEWCLSALLNAGDTPQHGRVVYSEANLAENASVHEESASQGPTDGSRCMIIDVSCFEEEQKGAVSSCKTLIGETNAEGGLGLYRFPFSLDSDLLIE</sequence>
<accession>A0A1I7ZB03</accession>